<dbReference type="InterPro" id="IPR001382">
    <property type="entry name" value="Glyco_hydro_47"/>
</dbReference>
<comment type="caution">
    <text evidence="7">The sequence shown here is derived from an EMBL/GenBank/DDBJ whole genome shotgun (WGS) entry which is preliminary data.</text>
</comment>
<dbReference type="InterPro" id="IPR044674">
    <property type="entry name" value="EDEM1/2/3"/>
</dbReference>
<keyword evidence="6" id="KW-0378">Hydrolase</keyword>
<protein>
    <recommendedName>
        <fullName evidence="6">alpha-1,2-Mannosidase</fullName>
        <ecNumber evidence="6">3.2.1.-</ecNumber>
    </recommendedName>
</protein>
<dbReference type="AlphaFoldDB" id="A0AAV8XY74"/>
<dbReference type="SUPFAM" id="SSF48225">
    <property type="entry name" value="Seven-hairpin glycosidases"/>
    <property type="match status" value="1"/>
</dbReference>
<dbReference type="GO" id="GO:0016020">
    <property type="term" value="C:membrane"/>
    <property type="evidence" value="ECO:0007669"/>
    <property type="project" value="InterPro"/>
</dbReference>
<dbReference type="GO" id="GO:0005509">
    <property type="term" value="F:calcium ion binding"/>
    <property type="evidence" value="ECO:0007669"/>
    <property type="project" value="InterPro"/>
</dbReference>
<comment type="subcellular location">
    <subcellularLocation>
        <location evidence="1">Endoplasmic reticulum</location>
    </subcellularLocation>
</comment>
<evidence type="ECO:0000256" key="6">
    <source>
        <dbReference type="RuleBase" id="RU361193"/>
    </source>
</evidence>
<evidence type="ECO:0000256" key="2">
    <source>
        <dbReference type="ARBA" id="ARBA00007658"/>
    </source>
</evidence>
<dbReference type="EMBL" id="JAPWTK010000270">
    <property type="protein sequence ID" value="KAJ8944020.1"/>
    <property type="molecule type" value="Genomic_DNA"/>
</dbReference>
<sequence length="591" mass="67135">MQQKVFQGDMNLCIPAKTERQFENFSPKTLHISIQNKSDLMSDPRVCDMPNHKGCLKNGVHSDKFQLLKSYGIREGSSKPFKICFYSFKSLKFPYMPKVCLSNHEVFNTHYSLTLIDALDTLAIMGNYSEFQRVVDILATKTDFDSNINVSKYCFRAGVKLEPGWPCNGPLLRLAEDVAKRLITAFDTKTGMPYGTVNLHSGVPKGETPITCTAGVGTFIVEFGTLSRLTGDPLYEEVAMNALHSLFNYKSQLGLFGNHIDTDTGRWTAQDAGIGSGVDSFFEYLVKGAVLLQKIELLEMFNESRKAINKYIKKDDWYMWVSMTKGQVTIPVFQSLEAYWPGVLSLIVSNLSETSNAMRTLHNYHQVWQQYGFTPEFYYIPQTEAGSNKESYPLRPELIESLMYLYRATQDPYFIQAGEDILRSIQHSAKTPCGYATIWDVNNHNQEDRMESFFLSETTKYLYLLFDPDNFIHNQGNYGTIIDTPNGECIIEAGGYIFNTEAHPIDPSALYCCSNVTNTNFNDLRDVEGKEDLFKGKTVKESRKHAVKEKISTHEEETHQTVKPITVESNESYTNAISQKSFNFGCKLFRT</sequence>
<organism evidence="7 8">
    <name type="scientific">Aromia moschata</name>
    <dbReference type="NCBI Taxonomy" id="1265417"/>
    <lineage>
        <taxon>Eukaryota</taxon>
        <taxon>Metazoa</taxon>
        <taxon>Ecdysozoa</taxon>
        <taxon>Arthropoda</taxon>
        <taxon>Hexapoda</taxon>
        <taxon>Insecta</taxon>
        <taxon>Pterygota</taxon>
        <taxon>Neoptera</taxon>
        <taxon>Endopterygota</taxon>
        <taxon>Coleoptera</taxon>
        <taxon>Polyphaga</taxon>
        <taxon>Cucujiformia</taxon>
        <taxon>Chrysomeloidea</taxon>
        <taxon>Cerambycidae</taxon>
        <taxon>Cerambycinae</taxon>
        <taxon>Callichromatini</taxon>
        <taxon>Aromia</taxon>
    </lineage>
</organism>
<evidence type="ECO:0000256" key="3">
    <source>
        <dbReference type="ARBA" id="ARBA00022824"/>
    </source>
</evidence>
<dbReference type="InterPro" id="IPR012341">
    <property type="entry name" value="6hp_glycosidase-like_sf"/>
</dbReference>
<dbReference type="InterPro" id="IPR036026">
    <property type="entry name" value="Seven-hairpin_glycosidases"/>
</dbReference>
<evidence type="ECO:0000256" key="1">
    <source>
        <dbReference type="ARBA" id="ARBA00004240"/>
    </source>
</evidence>
<dbReference type="Gene3D" id="1.50.10.10">
    <property type="match status" value="1"/>
</dbReference>
<dbReference type="Pfam" id="PF01532">
    <property type="entry name" value="Glyco_hydro_47"/>
    <property type="match status" value="1"/>
</dbReference>
<dbReference type="GO" id="GO:0044322">
    <property type="term" value="C:endoplasmic reticulum quality control compartment"/>
    <property type="evidence" value="ECO:0007669"/>
    <property type="project" value="GOC"/>
</dbReference>
<dbReference type="PRINTS" id="PR00747">
    <property type="entry name" value="GLYHDRLASE47"/>
</dbReference>
<keyword evidence="5" id="KW-0479">Metal-binding</keyword>
<keyword evidence="3" id="KW-0256">Endoplasmic reticulum</keyword>
<keyword evidence="4" id="KW-0325">Glycoprotein</keyword>
<dbReference type="EC" id="3.2.1.-" evidence="6"/>
<gene>
    <name evidence="7" type="ORF">NQ318_021735</name>
</gene>
<evidence type="ECO:0000313" key="7">
    <source>
        <dbReference type="EMBL" id="KAJ8944020.1"/>
    </source>
</evidence>
<dbReference type="GO" id="GO:0004571">
    <property type="term" value="F:mannosyl-oligosaccharide 1,2-alpha-mannosidase activity"/>
    <property type="evidence" value="ECO:0007669"/>
    <property type="project" value="InterPro"/>
</dbReference>
<reference evidence="7" key="1">
    <citation type="journal article" date="2023" name="Insect Mol. Biol.">
        <title>Genome sequencing provides insights into the evolution of gene families encoding plant cell wall-degrading enzymes in longhorned beetles.</title>
        <authorList>
            <person name="Shin N.R."/>
            <person name="Okamura Y."/>
            <person name="Kirsch R."/>
            <person name="Pauchet Y."/>
        </authorList>
    </citation>
    <scope>NUCLEOTIDE SEQUENCE</scope>
    <source>
        <strain evidence="7">AMC_N1</strain>
    </source>
</reference>
<proteinExistence type="inferred from homology"/>
<dbReference type="PANTHER" id="PTHR45679">
    <property type="entry name" value="ER DEGRADATION-ENHANCING ALPHA-MANNOSIDASE-LIKE PROTEIN 2"/>
    <property type="match status" value="1"/>
</dbReference>
<dbReference type="GO" id="GO:0005975">
    <property type="term" value="P:carbohydrate metabolic process"/>
    <property type="evidence" value="ECO:0007669"/>
    <property type="project" value="InterPro"/>
</dbReference>
<evidence type="ECO:0000313" key="8">
    <source>
        <dbReference type="Proteomes" id="UP001162162"/>
    </source>
</evidence>
<accession>A0AAV8XY74</accession>
<evidence type="ECO:0000256" key="5">
    <source>
        <dbReference type="PIRSR" id="PIRSR601382-2"/>
    </source>
</evidence>
<keyword evidence="6" id="KW-0326">Glycosidase</keyword>
<dbReference type="Proteomes" id="UP001162162">
    <property type="component" value="Unassembled WGS sequence"/>
</dbReference>
<dbReference type="PANTHER" id="PTHR45679:SF6">
    <property type="entry name" value="ER DEGRADATION-ENHANCING ALPHA-MANNOSIDASE-LIKE PROTEIN 2"/>
    <property type="match status" value="1"/>
</dbReference>
<name>A0AAV8XY74_9CUCU</name>
<keyword evidence="8" id="KW-1185">Reference proteome</keyword>
<comment type="similarity">
    <text evidence="2 6">Belongs to the glycosyl hydrolase 47 family.</text>
</comment>
<comment type="cofactor">
    <cofactor evidence="5">
        <name>Ca(2+)</name>
        <dbReference type="ChEBI" id="CHEBI:29108"/>
    </cofactor>
</comment>
<evidence type="ECO:0000256" key="4">
    <source>
        <dbReference type="ARBA" id="ARBA00023180"/>
    </source>
</evidence>
<keyword evidence="5" id="KW-0106">Calcium</keyword>
<feature type="binding site" evidence="5">
    <location>
        <position position="500"/>
    </location>
    <ligand>
        <name>Ca(2+)</name>
        <dbReference type="ChEBI" id="CHEBI:29108"/>
    </ligand>
</feature>
<dbReference type="GO" id="GO:1904380">
    <property type="term" value="P:endoplasmic reticulum mannose trimming"/>
    <property type="evidence" value="ECO:0007669"/>
    <property type="project" value="InterPro"/>
</dbReference>